<dbReference type="InterPro" id="IPR033878">
    <property type="entry name" value="NfsB-like"/>
</dbReference>
<name>A0A916ZWC6_9FLAO</name>
<evidence type="ECO:0000313" key="9">
    <source>
        <dbReference type="Proteomes" id="UP000599688"/>
    </source>
</evidence>
<keyword evidence="4" id="KW-0288">FMN</keyword>
<keyword evidence="3" id="KW-0285">Flavoprotein</keyword>
<evidence type="ECO:0000256" key="1">
    <source>
        <dbReference type="ARBA" id="ARBA00001917"/>
    </source>
</evidence>
<dbReference type="RefSeq" id="WP_188406216.1">
    <property type="nucleotide sequence ID" value="NZ_BMGL01000008.1"/>
</dbReference>
<evidence type="ECO:0000256" key="5">
    <source>
        <dbReference type="ARBA" id="ARBA00022857"/>
    </source>
</evidence>
<comment type="cofactor">
    <cofactor evidence="1">
        <name>FMN</name>
        <dbReference type="ChEBI" id="CHEBI:58210"/>
    </cofactor>
</comment>
<dbReference type="PANTHER" id="PTHR43673">
    <property type="entry name" value="NAD(P)H NITROREDUCTASE YDGI-RELATED"/>
    <property type="match status" value="1"/>
</dbReference>
<dbReference type="Pfam" id="PF00881">
    <property type="entry name" value="Nitroreductase"/>
    <property type="match status" value="1"/>
</dbReference>
<sequence length="210" mass="24599">MTSLEALKWRYATKKFDNEKYIAEHKINILKEAFNLTPTSYGLQPIKMLVIHNKSLQMQLQKVSYNQMQVSTCSHLLVFCIEKKVNKDFILKNFERIKEVRATPDEVLAPFREFLIDDFSKKEAEEIENWATKQAYLALGNILTVCAYEQIDACPMEGFEIEKYNEILQLKQQQLSSCLVLPIGYRAEDDQFADFKKVRRPLEEVVYNVN</sequence>
<proteinExistence type="inferred from homology"/>
<dbReference type="SUPFAM" id="SSF55469">
    <property type="entry name" value="FMN-dependent nitroreductase-like"/>
    <property type="match status" value="1"/>
</dbReference>
<accession>A0A916ZWC6</accession>
<comment type="similarity">
    <text evidence="2">Belongs to the nitroreductase family.</text>
</comment>
<protein>
    <submittedName>
        <fullName evidence="8">NAD(P)H-dependent oxidoreductase</fullName>
    </submittedName>
</protein>
<dbReference type="PANTHER" id="PTHR43673:SF2">
    <property type="entry name" value="NITROREDUCTASE"/>
    <property type="match status" value="1"/>
</dbReference>
<evidence type="ECO:0000256" key="4">
    <source>
        <dbReference type="ARBA" id="ARBA00022643"/>
    </source>
</evidence>
<dbReference type="Proteomes" id="UP000599688">
    <property type="component" value="Unassembled WGS sequence"/>
</dbReference>
<dbReference type="InterPro" id="IPR029479">
    <property type="entry name" value="Nitroreductase"/>
</dbReference>
<keyword evidence="5" id="KW-0521">NADP</keyword>
<evidence type="ECO:0000256" key="2">
    <source>
        <dbReference type="ARBA" id="ARBA00007118"/>
    </source>
</evidence>
<evidence type="ECO:0000313" key="8">
    <source>
        <dbReference type="EMBL" id="GGE14682.1"/>
    </source>
</evidence>
<dbReference type="EMBL" id="BMGL01000008">
    <property type="protein sequence ID" value="GGE14682.1"/>
    <property type="molecule type" value="Genomic_DNA"/>
</dbReference>
<dbReference type="CDD" id="cd02149">
    <property type="entry name" value="NfsB-like"/>
    <property type="match status" value="1"/>
</dbReference>
<dbReference type="Gene3D" id="3.40.109.10">
    <property type="entry name" value="NADH Oxidase"/>
    <property type="match status" value="1"/>
</dbReference>
<keyword evidence="9" id="KW-1185">Reference proteome</keyword>
<evidence type="ECO:0000256" key="6">
    <source>
        <dbReference type="ARBA" id="ARBA00023002"/>
    </source>
</evidence>
<reference evidence="8 9" key="1">
    <citation type="journal article" date="2014" name="Int. J. Syst. Evol. Microbiol.">
        <title>Complete genome sequence of Corynebacterium casei LMG S-19264T (=DSM 44701T), isolated from a smear-ripened cheese.</title>
        <authorList>
            <consortium name="US DOE Joint Genome Institute (JGI-PGF)"/>
            <person name="Walter F."/>
            <person name="Albersmeier A."/>
            <person name="Kalinowski J."/>
            <person name="Ruckert C."/>
        </authorList>
    </citation>
    <scope>NUCLEOTIDE SEQUENCE [LARGE SCALE GENOMIC DNA]</scope>
    <source>
        <strain evidence="8 9">CGMCC 1.12925</strain>
    </source>
</reference>
<gene>
    <name evidence="8" type="ORF">GCM10010831_15050</name>
</gene>
<evidence type="ECO:0000259" key="7">
    <source>
        <dbReference type="Pfam" id="PF00881"/>
    </source>
</evidence>
<feature type="domain" description="Nitroreductase" evidence="7">
    <location>
        <begin position="7"/>
        <end position="185"/>
    </location>
</feature>
<dbReference type="AlphaFoldDB" id="A0A916ZWC6"/>
<comment type="caution">
    <text evidence="8">The sequence shown here is derived from an EMBL/GenBank/DDBJ whole genome shotgun (WGS) entry which is preliminary data.</text>
</comment>
<organism evidence="8 9">
    <name type="scientific">Psychroflexus salis</name>
    <dbReference type="NCBI Taxonomy" id="1526574"/>
    <lineage>
        <taxon>Bacteria</taxon>
        <taxon>Pseudomonadati</taxon>
        <taxon>Bacteroidota</taxon>
        <taxon>Flavobacteriia</taxon>
        <taxon>Flavobacteriales</taxon>
        <taxon>Flavobacteriaceae</taxon>
        <taxon>Psychroflexus</taxon>
    </lineage>
</organism>
<keyword evidence="6" id="KW-0560">Oxidoreductase</keyword>
<evidence type="ECO:0000256" key="3">
    <source>
        <dbReference type="ARBA" id="ARBA00022630"/>
    </source>
</evidence>
<dbReference type="InterPro" id="IPR000415">
    <property type="entry name" value="Nitroreductase-like"/>
</dbReference>
<dbReference type="GO" id="GO:0016491">
    <property type="term" value="F:oxidoreductase activity"/>
    <property type="evidence" value="ECO:0007669"/>
    <property type="project" value="UniProtKB-KW"/>
</dbReference>